<feature type="compositionally biased region" description="Gly residues" evidence="8">
    <location>
        <begin position="442"/>
        <end position="454"/>
    </location>
</feature>
<dbReference type="Gene3D" id="1.10.510.10">
    <property type="entry name" value="Transferase(Phosphotransferase) domain 1"/>
    <property type="match status" value="1"/>
</dbReference>
<dbReference type="InterPro" id="IPR008266">
    <property type="entry name" value="Tyr_kinase_AS"/>
</dbReference>
<evidence type="ECO:0000256" key="8">
    <source>
        <dbReference type="SAM" id="MobiDB-lite"/>
    </source>
</evidence>
<dbReference type="InterPro" id="IPR017441">
    <property type="entry name" value="Protein_kinase_ATP_BS"/>
</dbReference>
<evidence type="ECO:0000313" key="11">
    <source>
        <dbReference type="Proteomes" id="UP001589894"/>
    </source>
</evidence>
<evidence type="ECO:0000256" key="3">
    <source>
        <dbReference type="ARBA" id="ARBA00022679"/>
    </source>
</evidence>
<keyword evidence="2" id="KW-0723">Serine/threonine-protein kinase</keyword>
<dbReference type="PROSITE" id="PS00109">
    <property type="entry name" value="PROTEIN_KINASE_TYR"/>
    <property type="match status" value="1"/>
</dbReference>
<dbReference type="Gene3D" id="3.30.200.20">
    <property type="entry name" value="Phosphorylase Kinase, domain 1"/>
    <property type="match status" value="1"/>
</dbReference>
<dbReference type="PROSITE" id="PS00107">
    <property type="entry name" value="PROTEIN_KINASE_ATP"/>
    <property type="match status" value="1"/>
</dbReference>
<dbReference type="InterPro" id="IPR000719">
    <property type="entry name" value="Prot_kinase_dom"/>
</dbReference>
<feature type="binding site" evidence="7">
    <location>
        <position position="43"/>
    </location>
    <ligand>
        <name>ATP</name>
        <dbReference type="ChEBI" id="CHEBI:30616"/>
    </ligand>
</feature>
<dbReference type="PROSITE" id="PS50011">
    <property type="entry name" value="PROTEIN_KINASE_DOM"/>
    <property type="match status" value="1"/>
</dbReference>
<evidence type="ECO:0000256" key="5">
    <source>
        <dbReference type="ARBA" id="ARBA00022777"/>
    </source>
</evidence>
<protein>
    <recommendedName>
        <fullName evidence="1">non-specific serine/threonine protein kinase</fullName>
        <ecNumber evidence="1">2.7.11.1</ecNumber>
    </recommendedName>
</protein>
<feature type="region of interest" description="Disordered" evidence="8">
    <location>
        <begin position="291"/>
        <end position="332"/>
    </location>
</feature>
<evidence type="ECO:0000256" key="4">
    <source>
        <dbReference type="ARBA" id="ARBA00022741"/>
    </source>
</evidence>
<keyword evidence="5 10" id="KW-0418">Kinase</keyword>
<keyword evidence="11" id="KW-1185">Reference proteome</keyword>
<evidence type="ECO:0000256" key="7">
    <source>
        <dbReference type="PROSITE-ProRule" id="PRU10141"/>
    </source>
</evidence>
<sequence>MKALRAGDLLARRYRLIDPVGAGGMSVIWRAHDEVLDRLVAVKVLAAALAADARFRAMVRAEARSAAQLVHPHVTAVHDYGETVAADGSVVAFVVLELLSGESLEARLTAGPLPWPEAVRVCAEVAEALAAAHRLGIVHRDVTPGNVMLTAVGAKMLDFGIATRVDAPDDDDTGETFGTPAYVAPERLDGRPARPTGDMYSFGVLLYETLTGRVPHPADTWDELAAALDRPAPPLSVPGLPPAVADACRICLSRDPYARLAAQQVAGVLRSHLPAGYPVPDTAPAVMAAAGGASTPGAADGSGPVAGSGARSGAADGSGPVPGSGARSGAAGLGGRTDLAGALGAGRADPAAGQAAVPVASDPPAGGDTSGAPAARAGGAPNGRRRLAMAAGAAVAVLTALGLALLAPRLDPDPPVAGPGGPSSAGAGTASPGPAPDPAATGGTGGPAATGGTGEPAATGGPASTDPTGAVPPAERSAPFAPAPTDAAVRGDVPAAVRAFTDLVAVGVARGGIRGDAGQDLAQVAAPLGTGTSTDVDAGVRNLRQKVADRSREGAISDRFVQQLDSGLDGIAAAGRAAGAG</sequence>
<dbReference type="CDD" id="cd14014">
    <property type="entry name" value="STKc_PknB_like"/>
    <property type="match status" value="1"/>
</dbReference>
<evidence type="ECO:0000256" key="6">
    <source>
        <dbReference type="ARBA" id="ARBA00022840"/>
    </source>
</evidence>
<evidence type="ECO:0000313" key="10">
    <source>
        <dbReference type="EMBL" id="MFC0566515.1"/>
    </source>
</evidence>
<feature type="region of interest" description="Disordered" evidence="8">
    <location>
        <begin position="413"/>
        <end position="486"/>
    </location>
</feature>
<dbReference type="PANTHER" id="PTHR43289:SF6">
    <property type="entry name" value="SERINE_THREONINE-PROTEIN KINASE NEKL-3"/>
    <property type="match status" value="1"/>
</dbReference>
<evidence type="ECO:0000256" key="2">
    <source>
        <dbReference type="ARBA" id="ARBA00022527"/>
    </source>
</evidence>
<dbReference type="GO" id="GO:0016301">
    <property type="term" value="F:kinase activity"/>
    <property type="evidence" value="ECO:0007669"/>
    <property type="project" value="UniProtKB-KW"/>
</dbReference>
<proteinExistence type="predicted"/>
<keyword evidence="6 7" id="KW-0067">ATP-binding</keyword>
<feature type="region of interest" description="Disordered" evidence="8">
    <location>
        <begin position="353"/>
        <end position="381"/>
    </location>
</feature>
<evidence type="ECO:0000256" key="1">
    <source>
        <dbReference type="ARBA" id="ARBA00012513"/>
    </source>
</evidence>
<reference evidence="10 11" key="1">
    <citation type="submission" date="2024-09" db="EMBL/GenBank/DDBJ databases">
        <authorList>
            <person name="Sun Q."/>
            <person name="Mori K."/>
        </authorList>
    </citation>
    <scope>NUCLEOTIDE SEQUENCE [LARGE SCALE GENOMIC DNA]</scope>
    <source>
        <strain evidence="10 11">TBRC 2205</strain>
    </source>
</reference>
<feature type="compositionally biased region" description="Low complexity" evidence="8">
    <location>
        <begin position="455"/>
        <end position="465"/>
    </location>
</feature>
<dbReference type="RefSeq" id="WP_377341274.1">
    <property type="nucleotide sequence ID" value="NZ_JBHLUE010000017.1"/>
</dbReference>
<accession>A0ABV6P0H1</accession>
<organism evidence="10 11">
    <name type="scientific">Plantactinospora siamensis</name>
    <dbReference type="NCBI Taxonomy" id="555372"/>
    <lineage>
        <taxon>Bacteria</taxon>
        <taxon>Bacillati</taxon>
        <taxon>Actinomycetota</taxon>
        <taxon>Actinomycetes</taxon>
        <taxon>Micromonosporales</taxon>
        <taxon>Micromonosporaceae</taxon>
        <taxon>Plantactinospora</taxon>
    </lineage>
</organism>
<dbReference type="PANTHER" id="PTHR43289">
    <property type="entry name" value="MITOGEN-ACTIVATED PROTEIN KINASE KINASE KINASE 20-RELATED"/>
    <property type="match status" value="1"/>
</dbReference>
<gene>
    <name evidence="10" type="ORF">ACFFHU_20545</name>
</gene>
<dbReference type="EC" id="2.7.11.1" evidence="1"/>
<keyword evidence="4 7" id="KW-0547">Nucleotide-binding</keyword>
<evidence type="ECO:0000259" key="9">
    <source>
        <dbReference type="PROSITE" id="PS50011"/>
    </source>
</evidence>
<comment type="caution">
    <text evidence="10">The sequence shown here is derived from an EMBL/GenBank/DDBJ whole genome shotgun (WGS) entry which is preliminary data.</text>
</comment>
<dbReference type="Pfam" id="PF00069">
    <property type="entry name" value="Pkinase"/>
    <property type="match status" value="1"/>
</dbReference>
<dbReference type="EMBL" id="JBHLUE010000017">
    <property type="protein sequence ID" value="MFC0566515.1"/>
    <property type="molecule type" value="Genomic_DNA"/>
</dbReference>
<name>A0ABV6P0H1_9ACTN</name>
<dbReference type="InterPro" id="IPR011009">
    <property type="entry name" value="Kinase-like_dom_sf"/>
</dbReference>
<feature type="domain" description="Protein kinase" evidence="9">
    <location>
        <begin position="14"/>
        <end position="273"/>
    </location>
</feature>
<dbReference type="SUPFAM" id="SSF56112">
    <property type="entry name" value="Protein kinase-like (PK-like)"/>
    <property type="match status" value="1"/>
</dbReference>
<keyword evidence="3" id="KW-0808">Transferase</keyword>
<dbReference type="Proteomes" id="UP001589894">
    <property type="component" value="Unassembled WGS sequence"/>
</dbReference>